<feature type="chain" id="PRO_5040977691" evidence="2">
    <location>
        <begin position="25"/>
        <end position="112"/>
    </location>
</feature>
<dbReference type="RefSeq" id="WP_037018799.1">
    <property type="nucleotide sequence ID" value="NZ_JACYNP010000006.1"/>
</dbReference>
<evidence type="ECO:0000313" key="4">
    <source>
        <dbReference type="EMBL" id="MBD8122481.1"/>
    </source>
</evidence>
<name>A0A9X0EAF5_9PSED</name>
<organism evidence="3 5">
    <name type="scientific">Pseudomonas lutea</name>
    <dbReference type="NCBI Taxonomy" id="243924"/>
    <lineage>
        <taxon>Bacteria</taxon>
        <taxon>Pseudomonadati</taxon>
        <taxon>Pseudomonadota</taxon>
        <taxon>Gammaproteobacteria</taxon>
        <taxon>Pseudomonadales</taxon>
        <taxon>Pseudomonadaceae</taxon>
        <taxon>Pseudomonas</taxon>
    </lineage>
</organism>
<sequence>MSPFRILAATLALLFGLQMTPALAQIDGAGSGDPVYEIQNPPAYAMIGDLLIARPILIVATVIGAGLFVVALPFTAAGGNIGRTGKALVVDPGKAAFVRCLGCTGDGYGKQD</sequence>
<evidence type="ECO:0000256" key="1">
    <source>
        <dbReference type="SAM" id="Phobius"/>
    </source>
</evidence>
<keyword evidence="1" id="KW-0472">Membrane</keyword>
<keyword evidence="1" id="KW-0812">Transmembrane</keyword>
<keyword evidence="1" id="KW-1133">Transmembrane helix</keyword>
<gene>
    <name evidence="4" type="ORF">IFT62_14755</name>
    <name evidence="3" type="ORF">LT42_23940</name>
</gene>
<evidence type="ECO:0000313" key="3">
    <source>
        <dbReference type="EMBL" id="KGF62201.1"/>
    </source>
</evidence>
<feature type="transmembrane region" description="Helical" evidence="1">
    <location>
        <begin position="56"/>
        <end position="76"/>
    </location>
</feature>
<evidence type="ECO:0000313" key="5">
    <source>
        <dbReference type="Proteomes" id="UP000029719"/>
    </source>
</evidence>
<protein>
    <submittedName>
        <fullName evidence="3">Multidrug transporter</fullName>
    </submittedName>
</protein>
<evidence type="ECO:0000313" key="6">
    <source>
        <dbReference type="Proteomes" id="UP000625247"/>
    </source>
</evidence>
<reference evidence="3 5" key="1">
    <citation type="submission" date="2014-09" db="EMBL/GenBank/DDBJ databases">
        <title>Genome sequence of Pseudomonas lutea strain DSM 17257T.</title>
        <authorList>
            <person name="Kwak Y."/>
            <person name="Shin J.-H."/>
        </authorList>
    </citation>
    <scope>NUCLEOTIDE SEQUENCE [LARGE SCALE GENOMIC DNA]</scope>
    <source>
        <strain evidence="3 5">DSM 17257</strain>
    </source>
</reference>
<comment type="caution">
    <text evidence="3">The sequence shown here is derived from an EMBL/GenBank/DDBJ whole genome shotgun (WGS) entry which is preliminary data.</text>
</comment>
<dbReference type="EMBL" id="JRMB01000004">
    <property type="protein sequence ID" value="KGF62201.1"/>
    <property type="molecule type" value="Genomic_DNA"/>
</dbReference>
<dbReference type="Proteomes" id="UP000029719">
    <property type="component" value="Unassembled WGS sequence"/>
</dbReference>
<dbReference type="OrthoDB" id="332175at2"/>
<evidence type="ECO:0000256" key="2">
    <source>
        <dbReference type="SAM" id="SignalP"/>
    </source>
</evidence>
<reference evidence="4 6" key="2">
    <citation type="journal article" date="2020" name="FEMS Microbiol. Ecol.">
        <title>Temporal dynamics of bacterial communities during seed development and maturation.</title>
        <authorList>
            <person name="Chesneau G."/>
            <person name="Torres-Cortes G."/>
            <person name="Briand M."/>
            <person name="Darrasse A."/>
            <person name="Preveaux A."/>
            <person name="Marais C."/>
            <person name="Jacques M.A."/>
            <person name="Shade A."/>
            <person name="Barret M."/>
        </authorList>
    </citation>
    <scope>NUCLEOTIDE SEQUENCE [LARGE SCALE GENOMIC DNA]</scope>
    <source>
        <strain evidence="4 6">CFBP13723</strain>
    </source>
</reference>
<accession>A0A9X0EAF5</accession>
<proteinExistence type="predicted"/>
<feature type="signal peptide" evidence="2">
    <location>
        <begin position="1"/>
        <end position="24"/>
    </location>
</feature>
<dbReference type="Proteomes" id="UP000625247">
    <property type="component" value="Unassembled WGS sequence"/>
</dbReference>
<keyword evidence="2" id="KW-0732">Signal</keyword>
<dbReference type="AlphaFoldDB" id="A0A9X0EAF5"/>
<dbReference type="EMBL" id="JACYNP010000006">
    <property type="protein sequence ID" value="MBD8122481.1"/>
    <property type="molecule type" value="Genomic_DNA"/>
</dbReference>
<keyword evidence="6" id="KW-1185">Reference proteome</keyword>